<keyword evidence="2" id="KW-0472">Membrane</keyword>
<accession>A0ABD5UBF2</accession>
<feature type="compositionally biased region" description="Basic and acidic residues" evidence="1">
    <location>
        <begin position="1"/>
        <end position="24"/>
    </location>
</feature>
<evidence type="ECO:0000313" key="4">
    <source>
        <dbReference type="Proteomes" id="UP001596406"/>
    </source>
</evidence>
<evidence type="ECO:0000256" key="1">
    <source>
        <dbReference type="SAM" id="MobiDB-lite"/>
    </source>
</evidence>
<dbReference type="RefSeq" id="WP_304447787.1">
    <property type="nucleotide sequence ID" value="NZ_JARRAH010000001.1"/>
</dbReference>
<evidence type="ECO:0000256" key="2">
    <source>
        <dbReference type="SAM" id="Phobius"/>
    </source>
</evidence>
<organism evidence="3 4">
    <name type="scientific">Halomarina ordinaria</name>
    <dbReference type="NCBI Taxonomy" id="3033939"/>
    <lineage>
        <taxon>Archaea</taxon>
        <taxon>Methanobacteriati</taxon>
        <taxon>Methanobacteriota</taxon>
        <taxon>Stenosarchaea group</taxon>
        <taxon>Halobacteria</taxon>
        <taxon>Halobacteriales</taxon>
        <taxon>Natronomonadaceae</taxon>
        <taxon>Halomarina</taxon>
    </lineage>
</organism>
<comment type="caution">
    <text evidence="3">The sequence shown here is derived from an EMBL/GenBank/DDBJ whole genome shotgun (WGS) entry which is preliminary data.</text>
</comment>
<keyword evidence="4" id="KW-1185">Reference proteome</keyword>
<keyword evidence="2" id="KW-0812">Transmembrane</keyword>
<name>A0ABD5UBF2_9EURY</name>
<dbReference type="EMBL" id="JBHSXM010000001">
    <property type="protein sequence ID" value="MFC6836094.1"/>
    <property type="molecule type" value="Genomic_DNA"/>
</dbReference>
<keyword evidence="2" id="KW-1133">Transmembrane helix</keyword>
<sequence>MPSKTRDTTVERTEDEGVRERLGDSLDAATGRRPGVSTSRQTDRVMRYGTLAVGSLVVALALSVLPFVGAIPLSGLLATLAWLGVVVFGVLAAYPLVKALAT</sequence>
<feature type="transmembrane region" description="Helical" evidence="2">
    <location>
        <begin position="77"/>
        <end position="97"/>
    </location>
</feature>
<evidence type="ECO:0000313" key="3">
    <source>
        <dbReference type="EMBL" id="MFC6836094.1"/>
    </source>
</evidence>
<reference evidence="3 4" key="1">
    <citation type="journal article" date="2019" name="Int. J. Syst. Evol. Microbiol.">
        <title>The Global Catalogue of Microorganisms (GCM) 10K type strain sequencing project: providing services to taxonomists for standard genome sequencing and annotation.</title>
        <authorList>
            <consortium name="The Broad Institute Genomics Platform"/>
            <consortium name="The Broad Institute Genome Sequencing Center for Infectious Disease"/>
            <person name="Wu L."/>
            <person name="Ma J."/>
        </authorList>
    </citation>
    <scope>NUCLEOTIDE SEQUENCE [LARGE SCALE GENOMIC DNA]</scope>
    <source>
        <strain evidence="3 4">PSRA2</strain>
    </source>
</reference>
<feature type="transmembrane region" description="Helical" evidence="2">
    <location>
        <begin position="48"/>
        <end position="71"/>
    </location>
</feature>
<dbReference type="Proteomes" id="UP001596406">
    <property type="component" value="Unassembled WGS sequence"/>
</dbReference>
<gene>
    <name evidence="3" type="ORF">ACFQHK_06185</name>
</gene>
<feature type="region of interest" description="Disordered" evidence="1">
    <location>
        <begin position="1"/>
        <end position="42"/>
    </location>
</feature>
<proteinExistence type="predicted"/>
<dbReference type="AlphaFoldDB" id="A0ABD5UBF2"/>
<protein>
    <submittedName>
        <fullName evidence="3">Uncharacterized protein</fullName>
    </submittedName>
</protein>